<proteinExistence type="predicted"/>
<name>A0ABR0HVJ6_9PEZI</name>
<evidence type="ECO:0000313" key="1">
    <source>
        <dbReference type="EMBL" id="KAK4672137.1"/>
    </source>
</evidence>
<accession>A0ABR0HVJ6</accession>
<dbReference type="PANTHER" id="PTHR10039">
    <property type="entry name" value="AMELOGENIN"/>
    <property type="match status" value="1"/>
</dbReference>
<protein>
    <submittedName>
        <fullName evidence="1">Uncharacterized protein</fullName>
    </submittedName>
</protein>
<reference evidence="1 2" key="1">
    <citation type="journal article" date="2023" name="bioRxiv">
        <title>High-quality genome assemblies of four members of thePodospora anserinaspecies complex.</title>
        <authorList>
            <person name="Ament-Velasquez S.L."/>
            <person name="Vogan A.A."/>
            <person name="Wallerman O."/>
            <person name="Hartmann F."/>
            <person name="Gautier V."/>
            <person name="Silar P."/>
            <person name="Giraud T."/>
            <person name="Johannesson H."/>
        </authorList>
    </citation>
    <scope>NUCLEOTIDE SEQUENCE [LARGE SCALE GENOMIC DNA]</scope>
    <source>
        <strain evidence="1 2">CBS 411.78</strain>
    </source>
</reference>
<sequence length="164" mass="19148">MALQDNLVRDALLKLAQDDMPWDKTGEAVVWRRIFTVTMFKIPSMASQSWMIDGVDEFSCFGFLFSKKFLATIPHDLHLFATSRLLEDIERGFLSLGRKKATIEKLSDTDTVENMHLFLDTRLKDLGRPDNPQDRERMCEKIFAKSRGSFLWPRLVVQEFEDVW</sequence>
<organism evidence="1 2">
    <name type="scientific">Podospora pseudopauciseta</name>
    <dbReference type="NCBI Taxonomy" id="2093780"/>
    <lineage>
        <taxon>Eukaryota</taxon>
        <taxon>Fungi</taxon>
        <taxon>Dikarya</taxon>
        <taxon>Ascomycota</taxon>
        <taxon>Pezizomycotina</taxon>
        <taxon>Sordariomycetes</taxon>
        <taxon>Sordariomycetidae</taxon>
        <taxon>Sordariales</taxon>
        <taxon>Podosporaceae</taxon>
        <taxon>Podospora</taxon>
    </lineage>
</organism>
<comment type="caution">
    <text evidence="1">The sequence shown here is derived from an EMBL/GenBank/DDBJ whole genome shotgun (WGS) entry which is preliminary data.</text>
</comment>
<keyword evidence="2" id="KW-1185">Reference proteome</keyword>
<dbReference type="EMBL" id="JAFFHB010000001">
    <property type="protein sequence ID" value="KAK4672137.1"/>
    <property type="molecule type" value="Genomic_DNA"/>
</dbReference>
<evidence type="ECO:0000313" key="2">
    <source>
        <dbReference type="Proteomes" id="UP001326199"/>
    </source>
</evidence>
<dbReference type="Proteomes" id="UP001326199">
    <property type="component" value="Unassembled WGS sequence"/>
</dbReference>
<dbReference type="GeneID" id="87926929"/>
<gene>
    <name evidence="1" type="ORF">QC763_100400</name>
</gene>
<dbReference type="PANTHER" id="PTHR10039:SF16">
    <property type="entry name" value="GPI INOSITOL-DEACYLASE"/>
    <property type="match status" value="1"/>
</dbReference>
<dbReference type="RefSeq" id="XP_062769459.1">
    <property type="nucleotide sequence ID" value="XM_062906586.1"/>
</dbReference>